<reference evidence="5" key="2">
    <citation type="submission" date="2021-10" db="EMBL/GenBank/DDBJ databases">
        <title>Phylogenomics reveals ancestral predisposition of the termite-cultivated fungus Termitomyces towards a domesticated lifestyle.</title>
        <authorList>
            <person name="Auxier B."/>
            <person name="Grum-Grzhimaylo A."/>
            <person name="Cardenas M.E."/>
            <person name="Lodge J.D."/>
            <person name="Laessoe T."/>
            <person name="Pedersen O."/>
            <person name="Smith M.E."/>
            <person name="Kuyper T.W."/>
            <person name="Franco-Molano E.A."/>
            <person name="Baroni T.J."/>
            <person name="Aanen D.K."/>
        </authorList>
    </citation>
    <scope>NUCLEOTIDE SEQUENCE</scope>
    <source>
        <strain evidence="5">D49</strain>
    </source>
</reference>
<dbReference type="AlphaFoldDB" id="A0A9P7FRI5"/>
<keyword evidence="6" id="KW-1185">Reference proteome</keyword>
<name>A0A9P7FRI5_9AGAR</name>
<dbReference type="GO" id="GO:0042597">
    <property type="term" value="C:periplasmic space"/>
    <property type="evidence" value="ECO:0007669"/>
    <property type="project" value="InterPro"/>
</dbReference>
<gene>
    <name evidence="5" type="ORF">H0H81_009594</name>
</gene>
<keyword evidence="2" id="KW-0456">Lyase</keyword>
<evidence type="ECO:0000259" key="4">
    <source>
        <dbReference type="Pfam" id="PF05426"/>
    </source>
</evidence>
<evidence type="ECO:0000256" key="3">
    <source>
        <dbReference type="SAM" id="SignalP"/>
    </source>
</evidence>
<organism evidence="5 6">
    <name type="scientific">Sphagnurus paluster</name>
    <dbReference type="NCBI Taxonomy" id="117069"/>
    <lineage>
        <taxon>Eukaryota</taxon>
        <taxon>Fungi</taxon>
        <taxon>Dikarya</taxon>
        <taxon>Basidiomycota</taxon>
        <taxon>Agaricomycotina</taxon>
        <taxon>Agaricomycetes</taxon>
        <taxon>Agaricomycetidae</taxon>
        <taxon>Agaricales</taxon>
        <taxon>Tricholomatineae</taxon>
        <taxon>Lyophyllaceae</taxon>
        <taxon>Sphagnurus</taxon>
    </lineage>
</organism>
<feature type="chain" id="PRO_5040335531" description="Alginate lyase domain-containing protein" evidence="3">
    <location>
        <begin position="23"/>
        <end position="435"/>
    </location>
</feature>
<dbReference type="EMBL" id="JABCKI010005998">
    <property type="protein sequence ID" value="KAG5635945.1"/>
    <property type="molecule type" value="Genomic_DNA"/>
</dbReference>
<dbReference type="OrthoDB" id="63533at2759"/>
<dbReference type="Gene3D" id="1.50.10.100">
    <property type="entry name" value="Chondroitin AC/alginate lyase"/>
    <property type="match status" value="1"/>
</dbReference>
<dbReference type="Pfam" id="PF05426">
    <property type="entry name" value="Alginate_lyase"/>
    <property type="match status" value="1"/>
</dbReference>
<protein>
    <recommendedName>
        <fullName evidence="4">Alginate lyase domain-containing protein</fullName>
    </recommendedName>
</protein>
<dbReference type="GO" id="GO:0016829">
    <property type="term" value="F:lyase activity"/>
    <property type="evidence" value="ECO:0007669"/>
    <property type="project" value="UniProtKB-KW"/>
</dbReference>
<evidence type="ECO:0000313" key="6">
    <source>
        <dbReference type="Proteomes" id="UP000717328"/>
    </source>
</evidence>
<evidence type="ECO:0000256" key="2">
    <source>
        <dbReference type="ARBA" id="ARBA00023239"/>
    </source>
</evidence>
<keyword evidence="1 3" id="KW-0732">Signal</keyword>
<feature type="domain" description="Alginate lyase" evidence="4">
    <location>
        <begin position="60"/>
        <end position="316"/>
    </location>
</feature>
<sequence length="435" mass="47029">MRSPFLSAILPALIFGINGVQALTSYANDFVNPDFIVAGDFANNTLAAQATILAWAKDSASKGPWFWKLCKYVSRDGLFNPDGRLINDVGNFQALADAVLYNSIAFSITGKGITSSSYSKTVVSFIKAWFLDPETKMNPNLNYAQMERGPTGQVGSHTGILDLKCMAKIVSGIMILRKKKCTDWTDDLDGQMNAWAREYITWLETAPISLEEGDADNNHGTFYYNQLAALKFLIGDFPGALNVTNTYFSRQYMSQIVADGEQPLEAARTRPYHYHAYNLAAMITNARIATYAGDKEVWNKTTNAGSTIKTALDFSLGLSAAATKETTYTTELYPSIAAVASVYGDPEGKYASFLANGVPGFALDAYFLWNQPLAGGEAESAAIVKAFETSTSQDTKATPSTGSSASTVKGNGATVNVARWSLVGALLVALEYTLL</sequence>
<accession>A0A9P7FRI5</accession>
<dbReference type="SUPFAM" id="SSF48230">
    <property type="entry name" value="Chondroitin AC/alginate lyase"/>
    <property type="match status" value="1"/>
</dbReference>
<dbReference type="InterPro" id="IPR008929">
    <property type="entry name" value="Chondroitin_lyas"/>
</dbReference>
<evidence type="ECO:0000256" key="1">
    <source>
        <dbReference type="ARBA" id="ARBA00022729"/>
    </source>
</evidence>
<comment type="caution">
    <text evidence="5">The sequence shown here is derived from an EMBL/GenBank/DDBJ whole genome shotgun (WGS) entry which is preliminary data.</text>
</comment>
<feature type="signal peptide" evidence="3">
    <location>
        <begin position="1"/>
        <end position="22"/>
    </location>
</feature>
<reference evidence="5" key="1">
    <citation type="submission" date="2021-02" db="EMBL/GenBank/DDBJ databases">
        <authorList>
            <person name="Nieuwenhuis M."/>
            <person name="Van De Peppel L.J.J."/>
        </authorList>
    </citation>
    <scope>NUCLEOTIDE SEQUENCE</scope>
    <source>
        <strain evidence="5">D49</strain>
    </source>
</reference>
<proteinExistence type="predicted"/>
<dbReference type="InterPro" id="IPR008397">
    <property type="entry name" value="Alginate_lyase_dom"/>
</dbReference>
<evidence type="ECO:0000313" key="5">
    <source>
        <dbReference type="EMBL" id="KAG5635945.1"/>
    </source>
</evidence>
<dbReference type="Proteomes" id="UP000717328">
    <property type="component" value="Unassembled WGS sequence"/>
</dbReference>